<dbReference type="AlphaFoldDB" id="A0A4V3GM45"/>
<dbReference type="PANTHER" id="PTHR22911">
    <property type="entry name" value="ACYL-MALONYL CONDENSING ENZYME-RELATED"/>
    <property type="match status" value="1"/>
</dbReference>
<gene>
    <name evidence="3" type="ORF">EDB95_3060</name>
</gene>
<feature type="transmembrane region" description="Helical" evidence="1">
    <location>
        <begin position="213"/>
        <end position="230"/>
    </location>
</feature>
<comment type="caution">
    <text evidence="3">The sequence shown here is derived from an EMBL/GenBank/DDBJ whole genome shotgun (WGS) entry which is preliminary data.</text>
</comment>
<feature type="transmembrane region" description="Helical" evidence="1">
    <location>
        <begin position="99"/>
        <end position="120"/>
    </location>
</feature>
<feature type="transmembrane region" description="Helical" evidence="1">
    <location>
        <begin position="242"/>
        <end position="263"/>
    </location>
</feature>
<dbReference type="OrthoDB" id="9810818at2"/>
<protein>
    <submittedName>
        <fullName evidence="3">Drug/metabolite transporter (DMT)-like permease</fullName>
    </submittedName>
</protein>
<accession>A0A4V3GM45</accession>
<dbReference type="RefSeq" id="WP_133994641.1">
    <property type="nucleotide sequence ID" value="NZ_SODV01000001.1"/>
</dbReference>
<evidence type="ECO:0000313" key="4">
    <source>
        <dbReference type="Proteomes" id="UP000294498"/>
    </source>
</evidence>
<sequence length="331" mass="34521">MNKKTTGFALALSAGILWGVSGTCAQFLFQHRGVTTEWLVTVRLLGAGVLLLGRAAAGGGRGGEAIETAGALAGAGPSAGARATVAAGASIWDIWRRDAVALLLFSIFGVVAVQYTYFAAIRASNVATATVLQYLGPPMIAAYFAVLHRRWPRPYEYGALACALAGTFLLVTHGSFHSLSISPVALFWGLASAVAMVFYTIQPTGLLARYKASIVIGWAMVVGGVFFSFVSPPWHVPGSWDAPAWGCLGVIVLLGTLAAFYSYLTAVQWIGAQSASLLVCAEPVAAAALAVGWLHVPLFAADWAGMGCILGTILLLTLGDKAKELPHAEPI</sequence>
<dbReference type="InterPro" id="IPR000620">
    <property type="entry name" value="EamA_dom"/>
</dbReference>
<dbReference type="PANTHER" id="PTHR22911:SF79">
    <property type="entry name" value="MOBA-LIKE NTP TRANSFERASE DOMAIN-CONTAINING PROTEIN"/>
    <property type="match status" value="1"/>
</dbReference>
<dbReference type="EMBL" id="SODV01000001">
    <property type="protein sequence ID" value="TDX02013.1"/>
    <property type="molecule type" value="Genomic_DNA"/>
</dbReference>
<dbReference type="Proteomes" id="UP000294498">
    <property type="component" value="Unassembled WGS sequence"/>
</dbReference>
<reference evidence="3 4" key="1">
    <citation type="submission" date="2019-03" db="EMBL/GenBank/DDBJ databases">
        <title>Genomic Encyclopedia of Type Strains, Phase IV (KMG-IV): sequencing the most valuable type-strain genomes for metagenomic binning, comparative biology and taxonomic classification.</title>
        <authorList>
            <person name="Goeker M."/>
        </authorList>
    </citation>
    <scope>NUCLEOTIDE SEQUENCE [LARGE SCALE GENOMIC DNA]</scope>
    <source>
        <strain evidence="3 4">DSM 100059</strain>
    </source>
</reference>
<dbReference type="Pfam" id="PF00892">
    <property type="entry name" value="EamA"/>
    <property type="match status" value="2"/>
</dbReference>
<name>A0A4V3GM45_9BACT</name>
<keyword evidence="4" id="KW-1185">Reference proteome</keyword>
<feature type="domain" description="EamA" evidence="2">
    <location>
        <begin position="6"/>
        <end position="171"/>
    </location>
</feature>
<feature type="transmembrane region" description="Helical" evidence="1">
    <location>
        <begin position="275"/>
        <end position="294"/>
    </location>
</feature>
<keyword evidence="1" id="KW-0812">Transmembrane</keyword>
<feature type="transmembrane region" description="Helical" evidence="1">
    <location>
        <begin position="126"/>
        <end position="145"/>
    </location>
</feature>
<proteinExistence type="predicted"/>
<evidence type="ECO:0000256" key="1">
    <source>
        <dbReference type="SAM" id="Phobius"/>
    </source>
</evidence>
<feature type="domain" description="EamA" evidence="2">
    <location>
        <begin position="185"/>
        <end position="317"/>
    </location>
</feature>
<organism evidence="3 4">
    <name type="scientific">Dinghuibacter silviterrae</name>
    <dbReference type="NCBI Taxonomy" id="1539049"/>
    <lineage>
        <taxon>Bacteria</taxon>
        <taxon>Pseudomonadati</taxon>
        <taxon>Bacteroidota</taxon>
        <taxon>Chitinophagia</taxon>
        <taxon>Chitinophagales</taxon>
        <taxon>Chitinophagaceae</taxon>
        <taxon>Dinghuibacter</taxon>
    </lineage>
</organism>
<feature type="transmembrane region" description="Helical" evidence="1">
    <location>
        <begin position="182"/>
        <end position="201"/>
    </location>
</feature>
<feature type="transmembrane region" description="Helical" evidence="1">
    <location>
        <begin position="157"/>
        <end position="176"/>
    </location>
</feature>
<dbReference type="SUPFAM" id="SSF103481">
    <property type="entry name" value="Multidrug resistance efflux transporter EmrE"/>
    <property type="match status" value="2"/>
</dbReference>
<dbReference type="GO" id="GO:0016020">
    <property type="term" value="C:membrane"/>
    <property type="evidence" value="ECO:0007669"/>
    <property type="project" value="InterPro"/>
</dbReference>
<evidence type="ECO:0000313" key="3">
    <source>
        <dbReference type="EMBL" id="TDX02013.1"/>
    </source>
</evidence>
<evidence type="ECO:0000259" key="2">
    <source>
        <dbReference type="Pfam" id="PF00892"/>
    </source>
</evidence>
<keyword evidence="1" id="KW-0472">Membrane</keyword>
<feature type="transmembrane region" description="Helical" evidence="1">
    <location>
        <begin position="300"/>
        <end position="318"/>
    </location>
</feature>
<keyword evidence="1" id="KW-1133">Transmembrane helix</keyword>
<feature type="transmembrane region" description="Helical" evidence="1">
    <location>
        <begin position="38"/>
        <end position="57"/>
    </location>
</feature>
<dbReference type="InterPro" id="IPR037185">
    <property type="entry name" value="EmrE-like"/>
</dbReference>